<keyword evidence="4 6" id="KW-1133">Transmembrane helix</keyword>
<evidence type="ECO:0000256" key="5">
    <source>
        <dbReference type="ARBA" id="ARBA00023136"/>
    </source>
</evidence>
<dbReference type="EMBL" id="PDOD01000001">
    <property type="protein sequence ID" value="PYZ94095.1"/>
    <property type="molecule type" value="Genomic_DNA"/>
</dbReference>
<dbReference type="InterPro" id="IPR007383">
    <property type="entry name" value="DUF445"/>
</dbReference>
<evidence type="ECO:0000256" key="6">
    <source>
        <dbReference type="SAM" id="Phobius"/>
    </source>
</evidence>
<comment type="subcellular location">
    <subcellularLocation>
        <location evidence="1">Endomembrane system</location>
    </subcellularLocation>
</comment>
<proteinExistence type="inferred from homology"/>
<name>A0A323TWZ2_9BACI</name>
<keyword evidence="5 6" id="KW-0472">Membrane</keyword>
<evidence type="ECO:0000256" key="3">
    <source>
        <dbReference type="ARBA" id="ARBA00022692"/>
    </source>
</evidence>
<evidence type="ECO:0000256" key="4">
    <source>
        <dbReference type="ARBA" id="ARBA00022989"/>
    </source>
</evidence>
<keyword evidence="8" id="KW-1185">Reference proteome</keyword>
<dbReference type="Pfam" id="PF04286">
    <property type="entry name" value="DUF445"/>
    <property type="match status" value="1"/>
</dbReference>
<sequence length="393" mass="45209">MIMNNSCKKRGYDMLNELMILFMLMIIGAIIGGGTNVIAIRMLFRPYQPIMIGSFRLPFTPGLIPKRRGEIAESLGKTVEDHLVTPEGIQEKLNDGVLLKEIEERLSLAVHDLLQDERTLDEWLDHHLEKKDRMVQLRASVEKGIEAKLMSVFADYKVRPLKEWMPLTLQEQIKTKIPDVSNNILKKAEDYLQSEDGKRQMDEMVARFFQSKGSVTSMFGRMANRFSLSSTISREIIRFLNERHTKQLLTKLLINEWEAVVEKSPSQFIEDQWMEEKVHKLTMAIVGQAPFVGEWGQPMRAWSIKYEKVIQETILPSIMASASTILSRYIKSMIRKIGIREIVVAEVNQFPLARLEYMLLMIAKRELKMIAFLGALIGALVGFFQGIVILFFI</sequence>
<comment type="caution">
    <text evidence="7">The sequence shown here is derived from an EMBL/GenBank/DDBJ whole genome shotgun (WGS) entry which is preliminary data.</text>
</comment>
<dbReference type="PANTHER" id="PTHR35791">
    <property type="entry name" value="UPF0754 MEMBRANE PROTEIN YHEB"/>
    <property type="match status" value="1"/>
</dbReference>
<dbReference type="PANTHER" id="PTHR35791:SF1">
    <property type="entry name" value="UPF0754 MEMBRANE PROTEIN YHEB"/>
    <property type="match status" value="1"/>
</dbReference>
<evidence type="ECO:0000313" key="8">
    <source>
        <dbReference type="Proteomes" id="UP000248214"/>
    </source>
</evidence>
<reference evidence="7 8" key="1">
    <citation type="submission" date="2017-10" db="EMBL/GenBank/DDBJ databases">
        <title>Bacillus sp. nov., a halophilic bacterium isolated from a Keqin Lake.</title>
        <authorList>
            <person name="Wang H."/>
        </authorList>
    </citation>
    <scope>NUCLEOTIDE SEQUENCE [LARGE SCALE GENOMIC DNA]</scope>
    <source>
        <strain evidence="7 8">KQ-12</strain>
    </source>
</reference>
<protein>
    <recommendedName>
        <fullName evidence="9">DUF445 domain-containing protein</fullName>
    </recommendedName>
</protein>
<evidence type="ECO:0008006" key="9">
    <source>
        <dbReference type="Google" id="ProtNLM"/>
    </source>
</evidence>
<dbReference type="GO" id="GO:0012505">
    <property type="term" value="C:endomembrane system"/>
    <property type="evidence" value="ECO:0007669"/>
    <property type="project" value="UniProtKB-SubCell"/>
</dbReference>
<evidence type="ECO:0000256" key="2">
    <source>
        <dbReference type="ARBA" id="ARBA00008053"/>
    </source>
</evidence>
<dbReference type="AlphaFoldDB" id="A0A323TWZ2"/>
<evidence type="ECO:0000256" key="1">
    <source>
        <dbReference type="ARBA" id="ARBA00004308"/>
    </source>
</evidence>
<accession>A0A323TWZ2</accession>
<dbReference type="Proteomes" id="UP000248214">
    <property type="component" value="Unassembled WGS sequence"/>
</dbReference>
<feature type="transmembrane region" description="Helical" evidence="6">
    <location>
        <begin position="370"/>
        <end position="392"/>
    </location>
</feature>
<gene>
    <name evidence="7" type="ORF">CR194_00705</name>
</gene>
<evidence type="ECO:0000313" key="7">
    <source>
        <dbReference type="EMBL" id="PYZ94095.1"/>
    </source>
</evidence>
<feature type="transmembrane region" description="Helical" evidence="6">
    <location>
        <begin position="20"/>
        <end position="44"/>
    </location>
</feature>
<keyword evidence="3 6" id="KW-0812">Transmembrane</keyword>
<comment type="similarity">
    <text evidence="2">Belongs to the UPF0754 family.</text>
</comment>
<organism evidence="7 8">
    <name type="scientific">Salipaludibacillus keqinensis</name>
    <dbReference type="NCBI Taxonomy" id="2045207"/>
    <lineage>
        <taxon>Bacteria</taxon>
        <taxon>Bacillati</taxon>
        <taxon>Bacillota</taxon>
        <taxon>Bacilli</taxon>
        <taxon>Bacillales</taxon>
        <taxon>Bacillaceae</taxon>
    </lineage>
</organism>